<dbReference type="PaxDb" id="2850-Phatr47039"/>
<dbReference type="SUPFAM" id="SSF75689">
    <property type="entry name" value="Zinc-binding domain of translation initiation factor 2 beta"/>
    <property type="match status" value="1"/>
</dbReference>
<evidence type="ECO:0000313" key="9">
    <source>
        <dbReference type="Proteomes" id="UP000000759"/>
    </source>
</evidence>
<feature type="compositionally biased region" description="Basic and acidic residues" evidence="6">
    <location>
        <begin position="164"/>
        <end position="184"/>
    </location>
</feature>
<dbReference type="AlphaFoldDB" id="B7G289"/>
<dbReference type="InterPro" id="IPR002735">
    <property type="entry name" value="Transl_init_fac_IF2/IF5_dom"/>
</dbReference>
<dbReference type="GO" id="GO:0071074">
    <property type="term" value="F:eukaryotic initiation factor eIF2 binding"/>
    <property type="evidence" value="ECO:0007669"/>
    <property type="project" value="TreeGrafter"/>
</dbReference>
<dbReference type="FunFam" id="2.20.25.350:FF:000001">
    <property type="entry name" value="Eukaryotic translation initiation factor 5"/>
    <property type="match status" value="1"/>
</dbReference>
<dbReference type="InterPro" id="IPR016189">
    <property type="entry name" value="Transl_init_fac_IF2/IF5_N"/>
</dbReference>
<dbReference type="STRING" id="556484.B7G289"/>
<organism evidence="8 9">
    <name type="scientific">Phaeodactylum tricornutum (strain CCAP 1055/1)</name>
    <dbReference type="NCBI Taxonomy" id="556484"/>
    <lineage>
        <taxon>Eukaryota</taxon>
        <taxon>Sar</taxon>
        <taxon>Stramenopiles</taxon>
        <taxon>Ochrophyta</taxon>
        <taxon>Bacillariophyta</taxon>
        <taxon>Bacillariophyceae</taxon>
        <taxon>Bacillariophycidae</taxon>
        <taxon>Naviculales</taxon>
        <taxon>Phaeodactylaceae</taxon>
        <taxon>Phaeodactylum</taxon>
    </lineage>
</organism>
<dbReference type="InterPro" id="IPR003307">
    <property type="entry name" value="W2_domain"/>
</dbReference>
<feature type="domain" description="W2" evidence="7">
    <location>
        <begin position="246"/>
        <end position="410"/>
    </location>
</feature>
<dbReference type="KEGG" id="pti:PHATRDRAFT_47039"/>
<dbReference type="SMART" id="SM00653">
    <property type="entry name" value="eIF2B_5"/>
    <property type="match status" value="1"/>
</dbReference>
<dbReference type="InterPro" id="IPR045196">
    <property type="entry name" value="IF2/IF5"/>
</dbReference>
<name>B7G289_PHATC</name>
<dbReference type="eggNOG" id="KOG2767">
    <property type="taxonomic scope" value="Eukaryota"/>
</dbReference>
<dbReference type="CDD" id="cd11561">
    <property type="entry name" value="W2_eIF5"/>
    <property type="match status" value="1"/>
</dbReference>
<dbReference type="GO" id="GO:0005829">
    <property type="term" value="C:cytosol"/>
    <property type="evidence" value="ECO:0007669"/>
    <property type="project" value="TreeGrafter"/>
</dbReference>
<keyword evidence="9" id="KW-1185">Reference proteome</keyword>
<sequence length="413" mass="46155">MVVRGGTIINISGASPVDDPEYRYKMPAVFGKIEGSGNGIKTVIPNITEVALSLHRQPGEVNKFFGTELGAQTRYSAETDRAVVNGAHMDAVLQDLMHRYIERFVLCPNCNLPETDYKIKNDAIWHKCAACGAKEMVDMSHKLCNYILAEDKKAKKDSKKSKKGDKDDKKKKDKKKDKDSDDEKKKKKDKKKSKDKKSKDKKEKNGDDEDEKDYIKEALEGGKTENNGLLNSDDEDSVSLASEAGVDDQGALLLAVEATKKYIAENSDVSDKELSEVVTNQQMASALKSHDKVHIIVRAALSAQFFKNKEIEKYSSAIYSITSGNKIMERHLIASLEALCIDKPKNFPVMIKQFYDEDALAEETILEWADEGRSEFTLPEVDEDVRATLRGEAEPVVVWLQEADSEDDSSDED</sequence>
<keyword evidence="5" id="KW-0342">GTP-binding</keyword>
<dbReference type="SUPFAM" id="SSF100966">
    <property type="entry name" value="Translation initiation factor 2 beta, aIF2beta, N-terminal domain"/>
    <property type="match status" value="1"/>
</dbReference>
<dbReference type="PROSITE" id="PS51363">
    <property type="entry name" value="W2"/>
    <property type="match status" value="1"/>
</dbReference>
<dbReference type="GO" id="GO:0001732">
    <property type="term" value="P:formation of cytoplasmic translation initiation complex"/>
    <property type="evidence" value="ECO:0007669"/>
    <property type="project" value="TreeGrafter"/>
</dbReference>
<keyword evidence="3" id="KW-0547">Nucleotide-binding</keyword>
<evidence type="ECO:0000256" key="6">
    <source>
        <dbReference type="SAM" id="MobiDB-lite"/>
    </source>
</evidence>
<dbReference type="GO" id="GO:0005092">
    <property type="term" value="F:GDP-dissociation inhibitor activity"/>
    <property type="evidence" value="ECO:0007669"/>
    <property type="project" value="TreeGrafter"/>
</dbReference>
<evidence type="ECO:0000256" key="2">
    <source>
        <dbReference type="ARBA" id="ARBA00022540"/>
    </source>
</evidence>
<reference evidence="8 9" key="1">
    <citation type="journal article" date="2008" name="Nature">
        <title>The Phaeodactylum genome reveals the evolutionary history of diatom genomes.</title>
        <authorList>
            <person name="Bowler C."/>
            <person name="Allen A.E."/>
            <person name="Badger J.H."/>
            <person name="Grimwood J."/>
            <person name="Jabbari K."/>
            <person name="Kuo A."/>
            <person name="Maheswari U."/>
            <person name="Martens C."/>
            <person name="Maumus F."/>
            <person name="Otillar R.P."/>
            <person name="Rayko E."/>
            <person name="Salamov A."/>
            <person name="Vandepoele K."/>
            <person name="Beszteri B."/>
            <person name="Gruber A."/>
            <person name="Heijde M."/>
            <person name="Katinka M."/>
            <person name="Mock T."/>
            <person name="Valentin K."/>
            <person name="Verret F."/>
            <person name="Berges J.A."/>
            <person name="Brownlee C."/>
            <person name="Cadoret J.P."/>
            <person name="Chiovitti A."/>
            <person name="Choi C.J."/>
            <person name="Coesel S."/>
            <person name="De Martino A."/>
            <person name="Detter J.C."/>
            <person name="Durkin C."/>
            <person name="Falciatore A."/>
            <person name="Fournet J."/>
            <person name="Haruta M."/>
            <person name="Huysman M.J."/>
            <person name="Jenkins B.D."/>
            <person name="Jiroutova K."/>
            <person name="Jorgensen R.E."/>
            <person name="Joubert Y."/>
            <person name="Kaplan A."/>
            <person name="Kroger N."/>
            <person name="Kroth P.G."/>
            <person name="La Roche J."/>
            <person name="Lindquist E."/>
            <person name="Lommer M."/>
            <person name="Martin-Jezequel V."/>
            <person name="Lopez P.J."/>
            <person name="Lucas S."/>
            <person name="Mangogna M."/>
            <person name="McGinnis K."/>
            <person name="Medlin L.K."/>
            <person name="Montsant A."/>
            <person name="Oudot-Le Secq M.P."/>
            <person name="Napoli C."/>
            <person name="Obornik M."/>
            <person name="Parker M.S."/>
            <person name="Petit J.L."/>
            <person name="Porcel B.M."/>
            <person name="Poulsen N."/>
            <person name="Robison M."/>
            <person name="Rychlewski L."/>
            <person name="Rynearson T.A."/>
            <person name="Schmutz J."/>
            <person name="Shapiro H."/>
            <person name="Siaut M."/>
            <person name="Stanley M."/>
            <person name="Sussman M.R."/>
            <person name="Taylor A.R."/>
            <person name="Vardi A."/>
            <person name="von Dassow P."/>
            <person name="Vyverman W."/>
            <person name="Willis A."/>
            <person name="Wyrwicz L.S."/>
            <person name="Rokhsar D.S."/>
            <person name="Weissenbach J."/>
            <person name="Armbrust E.V."/>
            <person name="Green B.R."/>
            <person name="Van de Peer Y."/>
            <person name="Grigoriev I.V."/>
        </authorList>
    </citation>
    <scope>NUCLEOTIDE SEQUENCE [LARGE SCALE GENOMIC DNA]</scope>
    <source>
        <strain evidence="8 9">CCAP 1055/1</strain>
    </source>
</reference>
<dbReference type="SMART" id="SM00515">
    <property type="entry name" value="eIF5C"/>
    <property type="match status" value="1"/>
</dbReference>
<dbReference type="Gene3D" id="2.20.25.350">
    <property type="match status" value="1"/>
</dbReference>
<keyword evidence="4" id="KW-0648">Protein biosynthesis</keyword>
<accession>B7G289</accession>
<keyword evidence="2" id="KW-0396">Initiation factor</keyword>
<feature type="compositionally biased region" description="Basic residues" evidence="6">
    <location>
        <begin position="185"/>
        <end position="196"/>
    </location>
</feature>
<proteinExistence type="inferred from homology"/>
<evidence type="ECO:0000256" key="1">
    <source>
        <dbReference type="ARBA" id="ARBA00010397"/>
    </source>
</evidence>
<dbReference type="Proteomes" id="UP000000759">
    <property type="component" value="Chromosome 12"/>
</dbReference>
<dbReference type="OMA" id="MLNLKCA"/>
<dbReference type="InterPro" id="IPR016190">
    <property type="entry name" value="Transl_init_fac_IF2/IF5_Zn-bd"/>
</dbReference>
<dbReference type="Gene3D" id="1.25.40.180">
    <property type="match status" value="1"/>
</dbReference>
<feature type="region of interest" description="Disordered" evidence="6">
    <location>
        <begin position="155"/>
        <end position="212"/>
    </location>
</feature>
<dbReference type="OrthoDB" id="10250831at2759"/>
<dbReference type="RefSeq" id="XP_002181337.1">
    <property type="nucleotide sequence ID" value="XM_002181301.1"/>
</dbReference>
<comment type="similarity">
    <text evidence="1">Belongs to the eIF-2-beta/eIF-5 family.</text>
</comment>
<evidence type="ECO:0000259" key="7">
    <source>
        <dbReference type="PROSITE" id="PS51363"/>
    </source>
</evidence>
<gene>
    <name evidence="8" type="ORF">PHATRDRAFT_47039</name>
</gene>
<dbReference type="PANTHER" id="PTHR23001:SF7">
    <property type="entry name" value="EUKARYOTIC TRANSLATION INITIATION FACTOR 5"/>
    <property type="match status" value="1"/>
</dbReference>
<dbReference type="HOGENOM" id="CLU_026663_1_0_1"/>
<dbReference type="FunFam" id="3.30.30.170:FF:000002">
    <property type="entry name" value="Eukaryotic translation initiation factor 5"/>
    <property type="match status" value="1"/>
</dbReference>
<dbReference type="EMBL" id="CM000614">
    <property type="protein sequence ID" value="EEC47260.1"/>
    <property type="molecule type" value="Genomic_DNA"/>
</dbReference>
<dbReference type="PANTHER" id="PTHR23001">
    <property type="entry name" value="EUKARYOTIC TRANSLATION INITIATION FACTOR"/>
    <property type="match status" value="1"/>
</dbReference>
<evidence type="ECO:0000256" key="5">
    <source>
        <dbReference type="ARBA" id="ARBA00023134"/>
    </source>
</evidence>
<evidence type="ECO:0000256" key="3">
    <source>
        <dbReference type="ARBA" id="ARBA00022741"/>
    </source>
</evidence>
<dbReference type="GO" id="GO:0003743">
    <property type="term" value="F:translation initiation factor activity"/>
    <property type="evidence" value="ECO:0007669"/>
    <property type="project" value="UniProtKB-KW"/>
</dbReference>
<dbReference type="GeneID" id="7202122"/>
<evidence type="ECO:0000313" key="8">
    <source>
        <dbReference type="EMBL" id="EEC47260.1"/>
    </source>
</evidence>
<dbReference type="InParanoid" id="B7G289"/>
<reference evidence="9" key="2">
    <citation type="submission" date="2008-08" db="EMBL/GenBank/DDBJ databases">
        <authorList>
            <consortium name="Diatom Consortium"/>
            <person name="Grigoriev I."/>
            <person name="Grimwood J."/>
            <person name="Kuo A."/>
            <person name="Otillar R.P."/>
            <person name="Salamov A."/>
            <person name="Detter J.C."/>
            <person name="Lindquist E."/>
            <person name="Shapiro H."/>
            <person name="Lucas S."/>
            <person name="Glavina del Rio T."/>
            <person name="Pitluck S."/>
            <person name="Rokhsar D."/>
            <person name="Bowler C."/>
        </authorList>
    </citation>
    <scope>GENOME REANNOTATION</scope>
    <source>
        <strain evidence="9">CCAP 1055/1</strain>
    </source>
</reference>
<dbReference type="GO" id="GO:0005525">
    <property type="term" value="F:GTP binding"/>
    <property type="evidence" value="ECO:0007669"/>
    <property type="project" value="UniProtKB-KW"/>
</dbReference>
<protein>
    <recommendedName>
        <fullName evidence="7">W2 domain-containing protein</fullName>
    </recommendedName>
</protein>
<dbReference type="Pfam" id="PF02020">
    <property type="entry name" value="W2"/>
    <property type="match status" value="1"/>
</dbReference>
<dbReference type="SUPFAM" id="SSF48371">
    <property type="entry name" value="ARM repeat"/>
    <property type="match status" value="1"/>
</dbReference>
<evidence type="ECO:0000256" key="4">
    <source>
        <dbReference type="ARBA" id="ARBA00022917"/>
    </source>
</evidence>
<dbReference type="InterPro" id="IPR016024">
    <property type="entry name" value="ARM-type_fold"/>
</dbReference>
<dbReference type="Pfam" id="PF01873">
    <property type="entry name" value="eIF-5_eIF-2B"/>
    <property type="match status" value="1"/>
</dbReference>
<dbReference type="Gene3D" id="3.30.30.170">
    <property type="match status" value="1"/>
</dbReference>